<dbReference type="GO" id="GO:0016747">
    <property type="term" value="F:acyltransferase activity, transferring groups other than amino-acyl groups"/>
    <property type="evidence" value="ECO:0007669"/>
    <property type="project" value="TreeGrafter"/>
</dbReference>
<name>A0A5D0XJM4_9MICC</name>
<feature type="transmembrane region" description="Helical" evidence="2">
    <location>
        <begin position="97"/>
        <end position="118"/>
    </location>
</feature>
<keyword evidence="2" id="KW-0812">Transmembrane</keyword>
<dbReference type="AlphaFoldDB" id="A0A5D0XJM4"/>
<evidence type="ECO:0000313" key="4">
    <source>
        <dbReference type="Proteomes" id="UP000323410"/>
    </source>
</evidence>
<keyword evidence="4" id="KW-1185">Reference proteome</keyword>
<dbReference type="InterPro" id="IPR050583">
    <property type="entry name" value="Mycobacterial_A85_antigen"/>
</dbReference>
<dbReference type="PANTHER" id="PTHR48098">
    <property type="entry name" value="ENTEROCHELIN ESTERASE-RELATED"/>
    <property type="match status" value="1"/>
</dbReference>
<proteinExistence type="predicted"/>
<dbReference type="SUPFAM" id="SSF53474">
    <property type="entry name" value="alpha/beta-Hydrolases"/>
    <property type="match status" value="1"/>
</dbReference>
<sequence length="435" mass="45120">MSTISLISGPVPVLALAAGAAGLGWLVVKSRRYLVRVVPVALIAAGGLTLVLVYVAENVFHWWDDTLPPILYIPAGLTFLALLLVVPRIRARSGSRLVAVVAGVVSVVLVAVASASFVNVHFGQYPTLASALGDTGVSDQPISSVAAGPNTPGTPATSQSTWTAPPNMPTGGTIYSVTIPGPVSGYASAPALVYLPPAYLAAPKASNLPVLVLFHGLPGSPVDWVNGGQIAQVMDTFAAAHDGLAPVVIIPDITNNGASDPPLCMDTKVSKSDTYLSVDLPAWVESTLGAGTASARQWAIAGYSYGGTCTMQLATNDSEVYPTFIDIAGETEPTVEGGRSAVISTYFAGDASAFTDQNALDRLKSHSFPDSAGIVVVGATDTTYRSQGQQVFDVAHASGMDVTEQVLPGGHSWQVWKPGLVNNLDWLAQRMGLIK</sequence>
<evidence type="ECO:0000313" key="3">
    <source>
        <dbReference type="EMBL" id="TYC96448.1"/>
    </source>
</evidence>
<organism evidence="3 4">
    <name type="scientific">Arthrobacter echini</name>
    <dbReference type="NCBI Taxonomy" id="1529066"/>
    <lineage>
        <taxon>Bacteria</taxon>
        <taxon>Bacillati</taxon>
        <taxon>Actinomycetota</taxon>
        <taxon>Actinomycetes</taxon>
        <taxon>Micrococcales</taxon>
        <taxon>Micrococcaceae</taxon>
        <taxon>Arthrobacter</taxon>
    </lineage>
</organism>
<feature type="transmembrane region" description="Helical" evidence="2">
    <location>
        <begin position="33"/>
        <end position="55"/>
    </location>
</feature>
<keyword evidence="2" id="KW-1133">Transmembrane helix</keyword>
<gene>
    <name evidence="3" type="ORF">FQ377_13905</name>
</gene>
<protein>
    <submittedName>
        <fullName evidence="3">Esterase</fullName>
    </submittedName>
</protein>
<feature type="transmembrane region" description="Helical" evidence="2">
    <location>
        <begin position="6"/>
        <end position="26"/>
    </location>
</feature>
<dbReference type="InterPro" id="IPR029058">
    <property type="entry name" value="AB_hydrolase_fold"/>
</dbReference>
<keyword evidence="2" id="KW-0472">Membrane</keyword>
<comment type="caution">
    <text evidence="3">The sequence shown here is derived from an EMBL/GenBank/DDBJ whole genome shotgun (WGS) entry which is preliminary data.</text>
</comment>
<dbReference type="Proteomes" id="UP000323410">
    <property type="component" value="Unassembled WGS sequence"/>
</dbReference>
<dbReference type="PANTHER" id="PTHR48098:SF1">
    <property type="entry name" value="DIACYLGLYCEROL ACYLTRANSFERASE_MYCOLYLTRANSFERASE AG85A"/>
    <property type="match status" value="1"/>
</dbReference>
<dbReference type="Pfam" id="PF00756">
    <property type="entry name" value="Esterase"/>
    <property type="match status" value="1"/>
</dbReference>
<feature type="region of interest" description="Disordered" evidence="1">
    <location>
        <begin position="146"/>
        <end position="165"/>
    </location>
</feature>
<accession>A0A5D0XJM4</accession>
<evidence type="ECO:0000256" key="1">
    <source>
        <dbReference type="SAM" id="MobiDB-lite"/>
    </source>
</evidence>
<dbReference type="RefSeq" id="WP_148601803.1">
    <property type="nucleotide sequence ID" value="NZ_VSLD01000012.1"/>
</dbReference>
<reference evidence="3 4" key="1">
    <citation type="submission" date="2019-08" db="EMBL/GenBank/DDBJ databases">
        <title>Genone of Arthrobacter echini P9.</title>
        <authorList>
            <person name="Bowman J.P."/>
        </authorList>
    </citation>
    <scope>NUCLEOTIDE SEQUENCE [LARGE SCALE GENOMIC DNA]</scope>
    <source>
        <strain evidence="3 4">P9</strain>
    </source>
</reference>
<evidence type="ECO:0000256" key="2">
    <source>
        <dbReference type="SAM" id="Phobius"/>
    </source>
</evidence>
<dbReference type="Gene3D" id="3.40.50.1820">
    <property type="entry name" value="alpha/beta hydrolase"/>
    <property type="match status" value="1"/>
</dbReference>
<dbReference type="InterPro" id="IPR000801">
    <property type="entry name" value="Esterase-like"/>
</dbReference>
<dbReference type="EMBL" id="VSLD01000012">
    <property type="protein sequence ID" value="TYC96448.1"/>
    <property type="molecule type" value="Genomic_DNA"/>
</dbReference>
<feature type="transmembrane region" description="Helical" evidence="2">
    <location>
        <begin position="67"/>
        <end position="85"/>
    </location>
</feature>
<dbReference type="OrthoDB" id="3723842at2"/>
<feature type="compositionally biased region" description="Polar residues" evidence="1">
    <location>
        <begin position="151"/>
        <end position="164"/>
    </location>
</feature>